<dbReference type="GO" id="GO:0009986">
    <property type="term" value="C:cell surface"/>
    <property type="evidence" value="ECO:0007669"/>
    <property type="project" value="TreeGrafter"/>
</dbReference>
<keyword evidence="25" id="KW-0325">Glycoprotein</keyword>
<keyword evidence="26" id="KW-0449">Lipoprotein</keyword>
<dbReference type="PRINTS" id="PR01610">
    <property type="entry name" value="CD36ANTIGEN"/>
</dbReference>
<comment type="catalytic activity">
    <reaction evidence="27">
        <text>tetracosanoate(out) = tetracosanoate(in)</text>
        <dbReference type="Rhea" id="RHEA:45260"/>
        <dbReference type="ChEBI" id="CHEBI:31014"/>
    </reaction>
    <physiologicalReaction direction="left-to-right" evidence="27">
        <dbReference type="Rhea" id="RHEA:45261"/>
    </physiologicalReaction>
</comment>
<dbReference type="AlphaFoldDB" id="A0A8C4RSF7"/>
<evidence type="ECO:0000256" key="1">
    <source>
        <dbReference type="ARBA" id="ARBA00000542"/>
    </source>
</evidence>
<evidence type="ECO:0000256" key="3">
    <source>
        <dbReference type="ARBA" id="ARBA00000934"/>
    </source>
</evidence>
<evidence type="ECO:0000256" key="6">
    <source>
        <dbReference type="ARBA" id="ARBA00004221"/>
    </source>
</evidence>
<keyword evidence="23" id="KW-1015">Disulfide bond</keyword>
<evidence type="ECO:0000256" key="14">
    <source>
        <dbReference type="ARBA" id="ARBA00022499"/>
    </source>
</evidence>
<protein>
    <recommendedName>
        <fullName evidence="11">Platelet glycoprotein 4</fullName>
    </recommendedName>
    <alternativeName>
        <fullName evidence="31">Glycoprotein IIIb</fullName>
    </alternativeName>
    <alternativeName>
        <fullName evidence="29">PAS IV</fullName>
    </alternativeName>
    <alternativeName>
        <fullName evidence="30">PAS-4</fullName>
    </alternativeName>
    <alternativeName>
        <fullName evidence="28">Platelet glycoprotein IV</fullName>
    </alternativeName>
</protein>
<evidence type="ECO:0000256" key="28">
    <source>
        <dbReference type="ARBA" id="ARBA00029966"/>
    </source>
</evidence>
<keyword evidence="15" id="KW-0812">Transmembrane</keyword>
<keyword evidence="19" id="KW-0333">Golgi apparatus</keyword>
<keyword evidence="33" id="KW-1185">Reference proteome</keyword>
<dbReference type="Pfam" id="PF01130">
    <property type="entry name" value="CD36"/>
    <property type="match status" value="1"/>
</dbReference>
<reference evidence="32" key="1">
    <citation type="submission" date="2021-06" db="EMBL/GenBank/DDBJ databases">
        <authorList>
            <consortium name="Wellcome Sanger Institute Data Sharing"/>
        </authorList>
    </citation>
    <scope>NUCLEOTIDE SEQUENCE [LARGE SCALE GENOMIC DNA]</scope>
</reference>
<dbReference type="GO" id="GO:0005041">
    <property type="term" value="F:low-density lipoprotein particle receptor activity"/>
    <property type="evidence" value="ECO:0007669"/>
    <property type="project" value="TreeGrafter"/>
</dbReference>
<dbReference type="GO" id="GO:0016324">
    <property type="term" value="C:apical plasma membrane"/>
    <property type="evidence" value="ECO:0007669"/>
    <property type="project" value="UniProtKB-SubCell"/>
</dbReference>
<dbReference type="GO" id="GO:0044539">
    <property type="term" value="P:long-chain fatty acid import into cell"/>
    <property type="evidence" value="ECO:0007669"/>
    <property type="project" value="TreeGrafter"/>
</dbReference>
<evidence type="ECO:0000256" key="27">
    <source>
        <dbReference type="ARBA" id="ARBA00023949"/>
    </source>
</evidence>
<dbReference type="GO" id="GO:0007155">
    <property type="term" value="P:cell adhesion"/>
    <property type="evidence" value="ECO:0007669"/>
    <property type="project" value="UniProtKB-KW"/>
</dbReference>
<dbReference type="GO" id="GO:0006898">
    <property type="term" value="P:receptor-mediated endocytosis"/>
    <property type="evidence" value="ECO:0007669"/>
    <property type="project" value="TreeGrafter"/>
</dbReference>
<evidence type="ECO:0000313" key="33">
    <source>
        <dbReference type="Proteomes" id="UP000694620"/>
    </source>
</evidence>
<evidence type="ECO:0000256" key="31">
    <source>
        <dbReference type="ARBA" id="ARBA00032780"/>
    </source>
</evidence>
<dbReference type="InterPro" id="IPR005428">
    <property type="entry name" value="CD36/SCARB1/SNMP1"/>
</dbReference>
<comment type="catalytic activity">
    <reaction evidence="2">
        <text>(9Z)-octadecenoate(out) = (9Z)-octadecenoate(in)</text>
        <dbReference type="Rhea" id="RHEA:33655"/>
        <dbReference type="ChEBI" id="CHEBI:30823"/>
    </reaction>
    <physiologicalReaction direction="left-to-right" evidence="2">
        <dbReference type="Rhea" id="RHEA:33656"/>
    </physiologicalReaction>
</comment>
<keyword evidence="14" id="KW-1017">Isopeptide bond</keyword>
<comment type="catalytic activity">
    <reaction evidence="1">
        <text>(9Z,12Z)-octadecadienoate(out) = (9Z,12Z)-octadecadienoate(in)</text>
        <dbReference type="Rhea" id="RHEA:45264"/>
        <dbReference type="ChEBI" id="CHEBI:30245"/>
    </reaction>
    <physiologicalReaction direction="left-to-right" evidence="1">
        <dbReference type="Rhea" id="RHEA:45265"/>
    </physiologicalReaction>
</comment>
<dbReference type="GO" id="GO:0150094">
    <property type="term" value="P:amyloid-beta clearance by cellular catabolic process"/>
    <property type="evidence" value="ECO:0007669"/>
    <property type="project" value="TreeGrafter"/>
</dbReference>
<dbReference type="PANTHER" id="PTHR11923">
    <property type="entry name" value="SCAVENGER RECEPTOR CLASS B TYPE-1 SR-B1"/>
    <property type="match status" value="1"/>
</dbReference>
<evidence type="ECO:0000256" key="7">
    <source>
        <dbReference type="ARBA" id="ARBA00004285"/>
    </source>
</evidence>
<dbReference type="GeneTree" id="ENSGT00940000153372"/>
<keyword evidence="22" id="KW-0564">Palmitate</keyword>
<sequence length="200" mass="22203">LGCGLGCCIEQNLMQSHWTSDRTGTNSCLVLENQTTAYENWIKVGGTVYMQIWLFDVKNPVEVILYGLSPTVAQKGPYTYKVRYLPKENITANPNNTISFSVPKEAIFVPEMSIGNEEDKITTLNLVVAVTPALVPNSVLSFLNGIIKKQNSTLFQQRTVKEIVWGYSDPVLKALTNLSLIKDDMTGVMYPVSKTYGISL</sequence>
<dbReference type="Proteomes" id="UP000694620">
    <property type="component" value="Chromosome 1"/>
</dbReference>
<proteinExistence type="inferred from homology"/>
<comment type="catalytic activity">
    <reaction evidence="3">
        <text>hexadecanoate(out) = hexadecanoate(in)</text>
        <dbReference type="Rhea" id="RHEA:45256"/>
        <dbReference type="ChEBI" id="CHEBI:7896"/>
    </reaction>
    <physiologicalReaction direction="left-to-right" evidence="3">
        <dbReference type="Rhea" id="RHEA:45257"/>
    </physiologicalReaction>
</comment>
<evidence type="ECO:0000313" key="32">
    <source>
        <dbReference type="Ensembl" id="ENSECRP00000006939.1"/>
    </source>
</evidence>
<evidence type="ECO:0000256" key="17">
    <source>
        <dbReference type="ARBA" id="ARBA00022889"/>
    </source>
</evidence>
<keyword evidence="12" id="KW-0813">Transport</keyword>
<evidence type="ECO:0000256" key="15">
    <source>
        <dbReference type="ARBA" id="ARBA00022692"/>
    </source>
</evidence>
<comment type="subcellular location">
    <subcellularLocation>
        <location evidence="6">Apical cell membrane</location>
    </subcellularLocation>
    <subcellularLocation>
        <location evidence="9">Cell membrane</location>
        <topology evidence="9">Multi-pass membrane protein</topology>
    </subcellularLocation>
    <subcellularLocation>
        <location evidence="8">Golgi apparatus</location>
    </subcellularLocation>
    <subcellularLocation>
        <location evidence="7">Membrane raft</location>
    </subcellularLocation>
</comment>
<evidence type="ECO:0000256" key="13">
    <source>
        <dbReference type="ARBA" id="ARBA00022475"/>
    </source>
</evidence>
<evidence type="ECO:0000256" key="20">
    <source>
        <dbReference type="ARBA" id="ARBA00023055"/>
    </source>
</evidence>
<evidence type="ECO:0000256" key="5">
    <source>
        <dbReference type="ARBA" id="ARBA00001892"/>
    </source>
</evidence>
<dbReference type="GO" id="GO:0005901">
    <property type="term" value="C:caveola"/>
    <property type="evidence" value="ECO:0007669"/>
    <property type="project" value="TreeGrafter"/>
</dbReference>
<dbReference type="InterPro" id="IPR002159">
    <property type="entry name" value="CD36_fam"/>
</dbReference>
<evidence type="ECO:0000256" key="12">
    <source>
        <dbReference type="ARBA" id="ARBA00022448"/>
    </source>
</evidence>
<evidence type="ECO:0000256" key="21">
    <source>
        <dbReference type="ARBA" id="ARBA00023136"/>
    </source>
</evidence>
<evidence type="ECO:0000256" key="23">
    <source>
        <dbReference type="ARBA" id="ARBA00023157"/>
    </source>
</evidence>
<evidence type="ECO:0000256" key="25">
    <source>
        <dbReference type="ARBA" id="ARBA00023180"/>
    </source>
</evidence>
<comment type="catalytic activity">
    <reaction evidence="5">
        <text>butanoate(out) = butanoate(in)</text>
        <dbReference type="Rhea" id="RHEA:45248"/>
        <dbReference type="ChEBI" id="CHEBI:17968"/>
    </reaction>
    <physiologicalReaction direction="left-to-right" evidence="5">
        <dbReference type="Rhea" id="RHEA:45249"/>
    </physiologicalReaction>
</comment>
<evidence type="ECO:0000256" key="29">
    <source>
        <dbReference type="ARBA" id="ARBA00031821"/>
    </source>
</evidence>
<comment type="catalytic activity">
    <reaction evidence="4">
        <text>tetradecanoate(out) = tetradecanoate(in)</text>
        <dbReference type="Rhea" id="RHEA:45252"/>
        <dbReference type="ChEBI" id="CHEBI:30807"/>
    </reaction>
    <physiologicalReaction direction="left-to-right" evidence="4">
        <dbReference type="Rhea" id="RHEA:45253"/>
    </physiologicalReaction>
</comment>
<dbReference type="PANTHER" id="PTHR11923:SF12">
    <property type="entry name" value="PLATELET GLYCOPROTEIN 4"/>
    <property type="match status" value="1"/>
</dbReference>
<reference evidence="32" key="2">
    <citation type="submission" date="2025-08" db="UniProtKB">
        <authorList>
            <consortium name="Ensembl"/>
        </authorList>
    </citation>
    <scope>IDENTIFICATION</scope>
</reference>
<evidence type="ECO:0000256" key="16">
    <source>
        <dbReference type="ARBA" id="ARBA00022843"/>
    </source>
</evidence>
<comment type="similarity">
    <text evidence="10">Belongs to the CD36 family.</text>
</comment>
<evidence type="ECO:0000256" key="4">
    <source>
        <dbReference type="ARBA" id="ARBA00000996"/>
    </source>
</evidence>
<dbReference type="GO" id="GO:0005044">
    <property type="term" value="F:scavenger receptor activity"/>
    <property type="evidence" value="ECO:0007669"/>
    <property type="project" value="TreeGrafter"/>
</dbReference>
<evidence type="ECO:0000256" key="24">
    <source>
        <dbReference type="ARBA" id="ARBA00023170"/>
    </source>
</evidence>
<evidence type="ECO:0000256" key="22">
    <source>
        <dbReference type="ARBA" id="ARBA00023139"/>
    </source>
</evidence>
<name>A0A8C4RSF7_ERPCA</name>
<keyword evidence="18" id="KW-1133">Transmembrane helix</keyword>
<dbReference type="GO" id="GO:0005794">
    <property type="term" value="C:Golgi apparatus"/>
    <property type="evidence" value="ECO:0007669"/>
    <property type="project" value="UniProtKB-SubCell"/>
</dbReference>
<evidence type="ECO:0000256" key="10">
    <source>
        <dbReference type="ARBA" id="ARBA00010532"/>
    </source>
</evidence>
<reference evidence="32" key="3">
    <citation type="submission" date="2025-09" db="UniProtKB">
        <authorList>
            <consortium name="Ensembl"/>
        </authorList>
    </citation>
    <scope>IDENTIFICATION</scope>
</reference>
<keyword evidence="17" id="KW-0130">Cell adhesion</keyword>
<evidence type="ECO:0000256" key="18">
    <source>
        <dbReference type="ARBA" id="ARBA00022989"/>
    </source>
</evidence>
<keyword evidence="16" id="KW-0832">Ubl conjugation</keyword>
<dbReference type="Ensembl" id="ENSECRT00000007051.1">
    <property type="protein sequence ID" value="ENSECRP00000006939.1"/>
    <property type="gene ID" value="ENSECRG00000004630.1"/>
</dbReference>
<keyword evidence="24" id="KW-0675">Receptor</keyword>
<evidence type="ECO:0000256" key="19">
    <source>
        <dbReference type="ARBA" id="ARBA00023034"/>
    </source>
</evidence>
<evidence type="ECO:0000256" key="26">
    <source>
        <dbReference type="ARBA" id="ARBA00023288"/>
    </source>
</evidence>
<keyword evidence="13" id="KW-1003">Cell membrane</keyword>
<accession>A0A8C4RSF7</accession>
<keyword evidence="20" id="KW-0445">Lipid transport</keyword>
<evidence type="ECO:0000256" key="8">
    <source>
        <dbReference type="ARBA" id="ARBA00004555"/>
    </source>
</evidence>
<organism evidence="32 33">
    <name type="scientific">Erpetoichthys calabaricus</name>
    <name type="common">Rope fish</name>
    <name type="synonym">Calamoichthys calabaricus</name>
    <dbReference type="NCBI Taxonomy" id="27687"/>
    <lineage>
        <taxon>Eukaryota</taxon>
        <taxon>Metazoa</taxon>
        <taxon>Chordata</taxon>
        <taxon>Craniata</taxon>
        <taxon>Vertebrata</taxon>
        <taxon>Euteleostomi</taxon>
        <taxon>Actinopterygii</taxon>
        <taxon>Polypteriformes</taxon>
        <taxon>Polypteridae</taxon>
        <taxon>Erpetoichthys</taxon>
    </lineage>
</organism>
<evidence type="ECO:0000256" key="11">
    <source>
        <dbReference type="ARBA" id="ARBA00020772"/>
    </source>
</evidence>
<evidence type="ECO:0000256" key="9">
    <source>
        <dbReference type="ARBA" id="ARBA00004651"/>
    </source>
</evidence>
<keyword evidence="21" id="KW-0472">Membrane</keyword>
<dbReference type="GO" id="GO:0042953">
    <property type="term" value="P:lipoprotein transport"/>
    <property type="evidence" value="ECO:0007669"/>
    <property type="project" value="TreeGrafter"/>
</dbReference>
<dbReference type="PRINTS" id="PR01609">
    <property type="entry name" value="CD36FAMILY"/>
</dbReference>
<dbReference type="GO" id="GO:0019915">
    <property type="term" value="P:lipid storage"/>
    <property type="evidence" value="ECO:0007669"/>
    <property type="project" value="TreeGrafter"/>
</dbReference>
<evidence type="ECO:0000256" key="30">
    <source>
        <dbReference type="ARBA" id="ARBA00032188"/>
    </source>
</evidence>
<dbReference type="GO" id="GO:0034383">
    <property type="term" value="P:low-density lipoprotein particle clearance"/>
    <property type="evidence" value="ECO:0007669"/>
    <property type="project" value="TreeGrafter"/>
</dbReference>
<dbReference type="GO" id="GO:0030169">
    <property type="term" value="F:low-density lipoprotein particle binding"/>
    <property type="evidence" value="ECO:0007669"/>
    <property type="project" value="TreeGrafter"/>
</dbReference>
<evidence type="ECO:0000256" key="2">
    <source>
        <dbReference type="ARBA" id="ARBA00000626"/>
    </source>
</evidence>